<dbReference type="RefSeq" id="WP_217991845.1">
    <property type="nucleotide sequence ID" value="NZ_OCND01000006.1"/>
</dbReference>
<dbReference type="EMBL" id="OCND01000006">
    <property type="protein sequence ID" value="SOD55270.1"/>
    <property type="molecule type" value="Genomic_DNA"/>
</dbReference>
<proteinExistence type="predicted"/>
<dbReference type="InterPro" id="IPR029058">
    <property type="entry name" value="AB_hydrolase_fold"/>
</dbReference>
<protein>
    <recommendedName>
        <fullName evidence="3">Serine aminopeptidase, S33</fullName>
    </recommendedName>
</protein>
<organism evidence="1 2">
    <name type="scientific">Pseudoxanthomonas wuyuanensis</name>
    <dbReference type="NCBI Taxonomy" id="1073196"/>
    <lineage>
        <taxon>Bacteria</taxon>
        <taxon>Pseudomonadati</taxon>
        <taxon>Pseudomonadota</taxon>
        <taxon>Gammaproteobacteria</taxon>
        <taxon>Lysobacterales</taxon>
        <taxon>Lysobacteraceae</taxon>
        <taxon>Pseudoxanthomonas</taxon>
    </lineage>
</organism>
<evidence type="ECO:0008006" key="3">
    <source>
        <dbReference type="Google" id="ProtNLM"/>
    </source>
</evidence>
<dbReference type="AlphaFoldDB" id="A0A286D9F3"/>
<dbReference type="SUPFAM" id="SSF53474">
    <property type="entry name" value="alpha/beta-Hydrolases"/>
    <property type="match status" value="1"/>
</dbReference>
<name>A0A286D9F3_9GAMM</name>
<sequence length="258" mass="28577">MHPFYFGREKRRLFGVFHRPEGTARGAVLMCPPLLHEQFRSYRFFSRIAAELAAAGLGCLRFDYFGTGDSEGEDSDFSPAECGEDIAIAAEELRRRCDGVPLILMGIRGSALLGAREARRVGACALWLWQPVTDAGRYLQTLEQRDLQERGSRYRFPLRDQIAPAAASDLMGFQLSGRFRAEWTALDASACDSDIPVAIVDSACKDWPSPSRCSYYELPAESTAWSDEVDLSGLIPVRGVRPALAALISDLPRWTAHG</sequence>
<gene>
    <name evidence="1" type="ORF">SAMN06296416_106238</name>
</gene>
<accession>A0A286D9F3</accession>
<dbReference type="Proteomes" id="UP000219374">
    <property type="component" value="Unassembled WGS sequence"/>
</dbReference>
<evidence type="ECO:0000313" key="2">
    <source>
        <dbReference type="Proteomes" id="UP000219374"/>
    </source>
</evidence>
<dbReference type="Gene3D" id="3.40.50.1820">
    <property type="entry name" value="alpha/beta hydrolase"/>
    <property type="match status" value="1"/>
</dbReference>
<keyword evidence="2" id="KW-1185">Reference proteome</keyword>
<reference evidence="1 2" key="1">
    <citation type="submission" date="2017-09" db="EMBL/GenBank/DDBJ databases">
        <authorList>
            <person name="Ehlers B."/>
            <person name="Leendertz F.H."/>
        </authorList>
    </citation>
    <scope>NUCLEOTIDE SEQUENCE [LARGE SCALE GENOMIC DNA]</scope>
    <source>
        <strain evidence="1 2">CGMCC 1.10978</strain>
    </source>
</reference>
<evidence type="ECO:0000313" key="1">
    <source>
        <dbReference type="EMBL" id="SOD55270.1"/>
    </source>
</evidence>